<feature type="transmembrane region" description="Helical" evidence="10">
    <location>
        <begin position="336"/>
        <end position="356"/>
    </location>
</feature>
<dbReference type="EMBL" id="LRFG02000007">
    <property type="protein sequence ID" value="PCO04186.1"/>
    <property type="molecule type" value="Genomic_DNA"/>
</dbReference>
<dbReference type="CDD" id="cd13123">
    <property type="entry name" value="MATE_MurJ_like"/>
    <property type="match status" value="1"/>
</dbReference>
<organism evidence="13 14">
    <name type="scientific">Microbulbifer flavimaris</name>
    <dbReference type="NCBI Taxonomy" id="1781068"/>
    <lineage>
        <taxon>Bacteria</taxon>
        <taxon>Pseudomonadati</taxon>
        <taxon>Pseudomonadota</taxon>
        <taxon>Gammaproteobacteria</taxon>
        <taxon>Cellvibrionales</taxon>
        <taxon>Microbulbiferaceae</taxon>
        <taxon>Microbulbifer</taxon>
    </lineage>
</organism>
<comment type="similarity">
    <text evidence="9 10 11">Belongs to the MurJ/MviN family.</text>
</comment>
<dbReference type="PRINTS" id="PR01806">
    <property type="entry name" value="VIRFACTRMVIN"/>
</dbReference>
<feature type="region of interest" description="Disordered" evidence="12">
    <location>
        <begin position="1"/>
        <end position="23"/>
    </location>
</feature>
<evidence type="ECO:0000256" key="1">
    <source>
        <dbReference type="ARBA" id="ARBA00004651"/>
    </source>
</evidence>
<accession>A0ABX4HVR9</accession>
<dbReference type="Pfam" id="PF03023">
    <property type="entry name" value="MurJ"/>
    <property type="match status" value="1"/>
</dbReference>
<dbReference type="PANTHER" id="PTHR47019:SF1">
    <property type="entry name" value="LIPID II FLIPPASE MURJ"/>
    <property type="match status" value="1"/>
</dbReference>
<sequence length="543" mass="58971">MPTPGASTLSSESASDEKSTARKAPGLLRGSSVVGGATLLSRVLGLVRDMVFARFAGAGAAADAFFVAFKIPNFFRRLFAEGAFAQAFVPVLAEYRQKGGIAAARELNDRVAGALGGTLLLVTLFGILCAPLVAGIFAFGWWWDGAEREKFALATDMLRITFPYLMLISLTGFAGAVLNSFDRFAIPALTPVLLNLVLIGAAVLGTGWFEPPIMALAWGVLAAGIVQLLFQVPFLARMGLLPRPKWDWRYPGVRKILRLMAPAIFGVSVTQISLVLDTVLASFLPTGSVSWLYFSDRLVELPLGVFGVAVATVILPNLSRQHVGGDPQRFSQTLDWALRSVTLISLPAALALIVLAEPLLTTLFQYGRMEPRDMAMAAWSLRAYALGLLGFMLIKVLAPGYFARQDTYTPVRFGLIAIAAKMLLSLAFVIPLHHYFRLGHMGLALATAAQAALNAWLLFKGLRRDTVYRPERGWPVFLLRLLAANLAMVGLLLAALAVWPSWSDWSWWQRAWRMGVLVAGGGGTYLLVLLASGLRPRHFRAQA</sequence>
<dbReference type="HAMAP" id="MF_02078">
    <property type="entry name" value="MurJ_MviN"/>
    <property type="match status" value="1"/>
</dbReference>
<feature type="transmembrane region" description="Helical" evidence="10">
    <location>
        <begin position="188"/>
        <end position="209"/>
    </location>
</feature>
<dbReference type="PIRSF" id="PIRSF002869">
    <property type="entry name" value="MviN"/>
    <property type="match status" value="1"/>
</dbReference>
<dbReference type="NCBIfam" id="TIGR01695">
    <property type="entry name" value="murJ_mviN"/>
    <property type="match status" value="1"/>
</dbReference>
<evidence type="ECO:0000256" key="9">
    <source>
        <dbReference type="ARBA" id="ARBA00061532"/>
    </source>
</evidence>
<keyword evidence="5 10" id="KW-0573">Peptidoglycan synthesis</keyword>
<evidence type="ECO:0000313" key="13">
    <source>
        <dbReference type="EMBL" id="PCO04186.1"/>
    </source>
</evidence>
<keyword evidence="2 10" id="KW-1003">Cell membrane</keyword>
<comment type="caution">
    <text evidence="13">The sequence shown here is derived from an EMBL/GenBank/DDBJ whole genome shotgun (WGS) entry which is preliminary data.</text>
</comment>
<keyword evidence="10" id="KW-0997">Cell inner membrane</keyword>
<keyword evidence="14" id="KW-1185">Reference proteome</keyword>
<dbReference type="Proteomes" id="UP000218427">
    <property type="component" value="Unassembled WGS sequence"/>
</dbReference>
<comment type="subcellular location">
    <subcellularLocation>
        <location evidence="10">Cell inner membrane</location>
        <topology evidence="10">Multi-pass membrane protein</topology>
    </subcellularLocation>
    <subcellularLocation>
        <location evidence="1">Cell membrane</location>
        <topology evidence="1">Multi-pass membrane protein</topology>
    </subcellularLocation>
</comment>
<feature type="transmembrane region" description="Helical" evidence="10">
    <location>
        <begin position="162"/>
        <end position="181"/>
    </location>
</feature>
<keyword evidence="3 10" id="KW-0812">Transmembrane</keyword>
<evidence type="ECO:0000256" key="7">
    <source>
        <dbReference type="ARBA" id="ARBA00023136"/>
    </source>
</evidence>
<gene>
    <name evidence="13" type="primary">mviN</name>
    <name evidence="10" type="synonym">murJ</name>
    <name evidence="13" type="ORF">AWR36_015035</name>
</gene>
<keyword evidence="7 10" id="KW-0472">Membrane</keyword>
<keyword evidence="6 10" id="KW-1133">Transmembrane helix</keyword>
<feature type="transmembrane region" description="Helical" evidence="10">
    <location>
        <begin position="256"/>
        <end position="276"/>
    </location>
</feature>
<feature type="transmembrane region" description="Helical" evidence="10">
    <location>
        <begin position="438"/>
        <end position="457"/>
    </location>
</feature>
<evidence type="ECO:0000256" key="8">
    <source>
        <dbReference type="ARBA" id="ARBA00060041"/>
    </source>
</evidence>
<evidence type="ECO:0000256" key="6">
    <source>
        <dbReference type="ARBA" id="ARBA00022989"/>
    </source>
</evidence>
<dbReference type="InterPro" id="IPR004268">
    <property type="entry name" value="MurJ"/>
</dbReference>
<evidence type="ECO:0000256" key="5">
    <source>
        <dbReference type="ARBA" id="ARBA00022984"/>
    </source>
</evidence>
<reference evidence="13" key="1">
    <citation type="submission" date="2017-08" db="EMBL/GenBank/DDBJ databases">
        <title>Microbulbifer marisrubri sp. nov., a halophilic alphaproteobacterium isolated from marine sediment of the Yellow Sea, China.</title>
        <authorList>
            <person name="Zhang G."/>
            <person name="Xiong Q."/>
        </authorList>
    </citation>
    <scope>NUCLEOTIDE SEQUENCE [LARGE SCALE GENOMIC DNA]</scope>
    <source>
        <strain evidence="13">WRN-8</strain>
    </source>
</reference>
<comment type="pathway">
    <text evidence="10">Cell wall biogenesis; peptidoglycan biosynthesis.</text>
</comment>
<proteinExistence type="inferred from homology"/>
<feature type="transmembrane region" description="Helical" evidence="10">
    <location>
        <begin position="410"/>
        <end position="432"/>
    </location>
</feature>
<evidence type="ECO:0000256" key="3">
    <source>
        <dbReference type="ARBA" id="ARBA00022692"/>
    </source>
</evidence>
<dbReference type="PANTHER" id="PTHR47019">
    <property type="entry name" value="LIPID II FLIPPASE MURJ"/>
    <property type="match status" value="1"/>
</dbReference>
<keyword evidence="4 10" id="KW-0133">Cell shape</keyword>
<evidence type="ECO:0000256" key="12">
    <source>
        <dbReference type="SAM" id="MobiDB-lite"/>
    </source>
</evidence>
<evidence type="ECO:0000256" key="11">
    <source>
        <dbReference type="PIRNR" id="PIRNR002869"/>
    </source>
</evidence>
<keyword evidence="10 11" id="KW-0813">Transport</keyword>
<evidence type="ECO:0000256" key="4">
    <source>
        <dbReference type="ARBA" id="ARBA00022960"/>
    </source>
</evidence>
<keyword evidence="10 11" id="KW-0961">Cell wall biogenesis/degradation</keyword>
<name>A0ABX4HVR9_9GAMM</name>
<dbReference type="InterPro" id="IPR051050">
    <property type="entry name" value="Lipid_II_flippase_MurJ/MviN"/>
</dbReference>
<comment type="function">
    <text evidence="8 10 11">Involved in peptidoglycan biosynthesis. Transports lipid-linked peptidoglycan precursors from the inner to the outer leaflet of the cytoplasmic membrane.</text>
</comment>
<feature type="transmembrane region" description="Helical" evidence="10">
    <location>
        <begin position="119"/>
        <end position="142"/>
    </location>
</feature>
<feature type="transmembrane region" description="Helical" evidence="10">
    <location>
        <begin position="215"/>
        <end position="236"/>
    </location>
</feature>
<feature type="transmembrane region" description="Helical" evidence="10">
    <location>
        <begin position="51"/>
        <end position="69"/>
    </location>
</feature>
<protein>
    <recommendedName>
        <fullName evidence="10">Probable lipid II flippase MurJ</fullName>
    </recommendedName>
</protein>
<feature type="transmembrane region" description="Helical" evidence="10">
    <location>
        <begin position="376"/>
        <end position="398"/>
    </location>
</feature>
<evidence type="ECO:0000256" key="10">
    <source>
        <dbReference type="HAMAP-Rule" id="MF_02078"/>
    </source>
</evidence>
<feature type="transmembrane region" description="Helical" evidence="10">
    <location>
        <begin position="511"/>
        <end position="534"/>
    </location>
</feature>
<feature type="compositionally biased region" description="Polar residues" evidence="12">
    <location>
        <begin position="1"/>
        <end position="13"/>
    </location>
</feature>
<feature type="transmembrane region" description="Helical" evidence="10">
    <location>
        <begin position="477"/>
        <end position="499"/>
    </location>
</feature>
<evidence type="ECO:0000256" key="2">
    <source>
        <dbReference type="ARBA" id="ARBA00022475"/>
    </source>
</evidence>
<evidence type="ECO:0000313" key="14">
    <source>
        <dbReference type="Proteomes" id="UP000218427"/>
    </source>
</evidence>
<feature type="transmembrane region" description="Helical" evidence="10">
    <location>
        <begin position="298"/>
        <end position="315"/>
    </location>
</feature>